<reference evidence="2 3" key="1">
    <citation type="submission" date="2021-06" db="EMBL/GenBank/DDBJ databases">
        <title>Bacillus sp. RD4P76, an endophyte from a halophyte.</title>
        <authorList>
            <person name="Sun J.-Q."/>
        </authorList>
    </citation>
    <scope>NUCLEOTIDE SEQUENCE [LARGE SCALE GENOMIC DNA]</scope>
    <source>
        <strain evidence="2 3">JCM 17098</strain>
    </source>
</reference>
<dbReference type="Gene3D" id="3.80.30.20">
    <property type="entry name" value="tm_1862 like domain"/>
    <property type="match status" value="1"/>
</dbReference>
<dbReference type="PANTHER" id="PTHR13932">
    <property type="entry name" value="COPROPORPHYRINIGEN III OXIDASE"/>
    <property type="match status" value="1"/>
</dbReference>
<dbReference type="InterPro" id="IPR034505">
    <property type="entry name" value="Coproporphyrinogen-III_oxidase"/>
</dbReference>
<dbReference type="Pfam" id="PF04055">
    <property type="entry name" value="Radical_SAM"/>
    <property type="match status" value="1"/>
</dbReference>
<dbReference type="InterPro" id="IPR023404">
    <property type="entry name" value="rSAM_horseshoe"/>
</dbReference>
<evidence type="ECO:0000313" key="3">
    <source>
        <dbReference type="Proteomes" id="UP000790580"/>
    </source>
</evidence>
<dbReference type="RefSeq" id="WP_088074652.1">
    <property type="nucleotide sequence ID" value="NZ_JAHQCR010000021.1"/>
</dbReference>
<dbReference type="SFLD" id="SFLDS00029">
    <property type="entry name" value="Radical_SAM"/>
    <property type="match status" value="1"/>
</dbReference>
<keyword evidence="3" id="KW-1185">Reference proteome</keyword>
<name>A0ABS6JRM1_9BACI</name>
<dbReference type="SFLD" id="SFLDG01082">
    <property type="entry name" value="B12-binding_domain_containing"/>
    <property type="match status" value="1"/>
</dbReference>
<dbReference type="PANTHER" id="PTHR13932:SF1">
    <property type="entry name" value="OXYGEN-INDEPENDENT COPROPORPHYRINOGEN-III OXIDASE-LIKE PROTEIN HEMZ"/>
    <property type="match status" value="1"/>
</dbReference>
<evidence type="ECO:0000259" key="1">
    <source>
        <dbReference type="PROSITE" id="PS51918"/>
    </source>
</evidence>
<dbReference type="PROSITE" id="PS51918">
    <property type="entry name" value="RADICAL_SAM"/>
    <property type="match status" value="1"/>
</dbReference>
<dbReference type="InterPro" id="IPR058240">
    <property type="entry name" value="rSAM_sf"/>
</dbReference>
<protein>
    <submittedName>
        <fullName evidence="2">Coproporphyrinogen III oxidase</fullName>
    </submittedName>
</protein>
<dbReference type="SFLD" id="SFLDF00310">
    <property type="entry name" value="oxygen-independent_coproporphy"/>
    <property type="match status" value="1"/>
</dbReference>
<accession>A0ABS6JRM1</accession>
<organism evidence="2 3">
    <name type="scientific">Evansella alkalicola</name>
    <dbReference type="NCBI Taxonomy" id="745819"/>
    <lineage>
        <taxon>Bacteria</taxon>
        <taxon>Bacillati</taxon>
        <taxon>Bacillota</taxon>
        <taxon>Bacilli</taxon>
        <taxon>Bacillales</taxon>
        <taxon>Bacillaceae</taxon>
        <taxon>Evansella</taxon>
    </lineage>
</organism>
<dbReference type="EMBL" id="JAHQCR010000021">
    <property type="protein sequence ID" value="MBU9720736.1"/>
    <property type="molecule type" value="Genomic_DNA"/>
</dbReference>
<sequence length="503" mass="57551">MNAIHLVGIEEKFQRACVRLVQLFNDEANVTFNERKPTRKKEVLELSVIFDIEETDDKTIFVKAGLFQDNSPLIEKSITLSALEFPVKKVKKQAVLYTLLTLLEDHTGIEQPWGVLTGIRPTKLYHSMRRSGKTKDEIHEELEKLYLLRPEKIELLSKIVDRQLTVVPDLDEVSKEVSVYIGIPFCPTMCAYCTFPAYAINGKNGSVPEFLEGLHYELEKTGEWLRENKIKVSTIYYGGGTPTSITAEEMDALYEHMYEVFPGMDQIRELTVEAGRPDTITPEKIDVLKKWKVDRISVNPQSFTNETLKAIGRHHSVEETVHKYHMAYEQGLTNINMDLIIGLPGEGLEEFQHTLDVTGELLPTSLTVHTLSYKRASQMTKYKEKYKVASREEVHEMMKLGDTWMAEHGYAPYYLYRQKNILGNLENVGYALPGHESIYNIMIMEEAQTIIGLGCGAASKWVDPETGKIDRFANPKEPQAYIENFKDYTHKKLEALSLLFKLN</sequence>
<feature type="domain" description="Radical SAM core" evidence="1">
    <location>
        <begin position="171"/>
        <end position="406"/>
    </location>
</feature>
<proteinExistence type="predicted"/>
<dbReference type="SUPFAM" id="SSF102114">
    <property type="entry name" value="Radical SAM enzymes"/>
    <property type="match status" value="1"/>
</dbReference>
<dbReference type="SMART" id="SM00729">
    <property type="entry name" value="Elp3"/>
    <property type="match status" value="1"/>
</dbReference>
<dbReference type="NCBIfam" id="TIGR03994">
    <property type="entry name" value="rSAM_HemZ"/>
    <property type="match status" value="1"/>
</dbReference>
<gene>
    <name evidence="2" type="ORF">KS407_04660</name>
</gene>
<dbReference type="InterPro" id="IPR023995">
    <property type="entry name" value="HemZ"/>
</dbReference>
<dbReference type="InterPro" id="IPR006638">
    <property type="entry name" value="Elp3/MiaA/NifB-like_rSAM"/>
</dbReference>
<dbReference type="InterPro" id="IPR007197">
    <property type="entry name" value="rSAM"/>
</dbReference>
<comment type="caution">
    <text evidence="2">The sequence shown here is derived from an EMBL/GenBank/DDBJ whole genome shotgun (WGS) entry which is preliminary data.</text>
</comment>
<dbReference type="Proteomes" id="UP000790580">
    <property type="component" value="Unassembled WGS sequence"/>
</dbReference>
<dbReference type="NCBIfam" id="NF006061">
    <property type="entry name" value="PRK08207.1-4"/>
    <property type="match status" value="1"/>
</dbReference>
<evidence type="ECO:0000313" key="2">
    <source>
        <dbReference type="EMBL" id="MBU9720736.1"/>
    </source>
</evidence>
<dbReference type="SFLD" id="SFLDG01065">
    <property type="entry name" value="anaerobic_coproporphyrinogen-I"/>
    <property type="match status" value="1"/>
</dbReference>